<evidence type="ECO:0000256" key="5">
    <source>
        <dbReference type="ARBA" id="ARBA00022763"/>
    </source>
</evidence>
<evidence type="ECO:0000259" key="10">
    <source>
        <dbReference type="Pfam" id="PF02463"/>
    </source>
</evidence>
<reference evidence="11 12" key="1">
    <citation type="submission" date="2016-12" db="EMBL/GenBank/DDBJ databases">
        <title>Isolation and genomic insights into novel planktonic Zetaproteobacteria from stratified waters of the Chesapeake Bay.</title>
        <authorList>
            <person name="McAllister S.M."/>
            <person name="Kato S."/>
            <person name="Chan C.S."/>
            <person name="Chiu B.K."/>
            <person name="Field E.K."/>
        </authorList>
    </citation>
    <scope>NUCLEOTIDE SEQUENCE [LARGE SCALE GENOMIC DNA]</scope>
    <source>
        <strain evidence="11 12">CP-8</strain>
    </source>
</reference>
<dbReference type="GO" id="GO:0009432">
    <property type="term" value="P:SOS response"/>
    <property type="evidence" value="ECO:0007669"/>
    <property type="project" value="TreeGrafter"/>
</dbReference>
<keyword evidence="6" id="KW-0067">ATP-binding</keyword>
<evidence type="ECO:0000313" key="11">
    <source>
        <dbReference type="EMBL" id="ATX81564.1"/>
    </source>
</evidence>
<gene>
    <name evidence="11" type="ORF">Ga0123462_0694</name>
</gene>
<dbReference type="InterPro" id="IPR027417">
    <property type="entry name" value="P-loop_NTPase"/>
</dbReference>
<dbReference type="Proteomes" id="UP000231637">
    <property type="component" value="Chromosome"/>
</dbReference>
<dbReference type="PIRSF" id="PIRSF003128">
    <property type="entry name" value="RecN"/>
    <property type="match status" value="1"/>
</dbReference>
<keyword evidence="7 9" id="KW-0234">DNA repair</keyword>
<dbReference type="RefSeq" id="WP_100265008.1">
    <property type="nucleotide sequence ID" value="NZ_CP018800.1"/>
</dbReference>
<evidence type="ECO:0000256" key="6">
    <source>
        <dbReference type="ARBA" id="ARBA00022840"/>
    </source>
</evidence>
<evidence type="ECO:0000256" key="4">
    <source>
        <dbReference type="ARBA" id="ARBA00022741"/>
    </source>
</evidence>
<organism evidence="11 12">
    <name type="scientific">Mariprofundus ferrinatatus</name>
    <dbReference type="NCBI Taxonomy" id="1921087"/>
    <lineage>
        <taxon>Bacteria</taxon>
        <taxon>Pseudomonadati</taxon>
        <taxon>Pseudomonadota</taxon>
        <taxon>Candidatius Mariprofundia</taxon>
        <taxon>Mariprofundales</taxon>
        <taxon>Mariprofundaceae</taxon>
        <taxon>Mariprofundus</taxon>
    </lineage>
</organism>
<keyword evidence="5 9" id="KW-0227">DNA damage</keyword>
<feature type="domain" description="RecF/RecN/SMC N-terminal" evidence="10">
    <location>
        <begin position="2"/>
        <end position="507"/>
    </location>
</feature>
<name>A0A2K8L9F2_9PROT</name>
<dbReference type="GO" id="GO:0005524">
    <property type="term" value="F:ATP binding"/>
    <property type="evidence" value="ECO:0007669"/>
    <property type="project" value="UniProtKB-KW"/>
</dbReference>
<keyword evidence="12" id="KW-1185">Reference proteome</keyword>
<sequence length="556" mass="61486">MLTSLTVKQFALIDKAQLELEPGMTVFTGETGAGKSMLVDALGAAFGARASSDWVRHGAERAEVVAVWDGEDDRINALLSDQDIELEDELILKRVIGRDGRSRAYINATPVPLKTLQKLGQICLDLHGQHEHQMLMKPGFQCSLLDERVNDAVRHEVEEAFKQWRQIVRRMETLQSERGETEQKAAWMRDEFARLQALEVEEGLGEQLQAEVEAGRHHAQIQQAAAEALMLLDEAEPSARQLVARAGHAVETASSYHDGLKRAGEMIEQIDVLMGELEPELHAVLDESFDPQLLRQHEERLMQLHEAMRRHGTDEGGLLQLMREWEERLSALDTAGWDEASLAKALSEAEGRFSQAAETLTAARVACGKELAEALRPFMDRLSLASMEIRFDVRPDGSKSSWSAAGWDSVSMQVMSNPGEPWRELGSVASGGELSRLVLALKGCGALARMPHIAVFDEVDTGIGGETAWCVGELLALMGNDRQVLVISHLPQVASCADQQVVISKRERDGRTLTSLNPVLDDQRMQEIARMLGGVDNDSRRHAETMLGRGSMVRSQ</sequence>
<dbReference type="AlphaFoldDB" id="A0A2K8L9F2"/>
<dbReference type="Gene3D" id="3.40.50.300">
    <property type="entry name" value="P-loop containing nucleotide triphosphate hydrolases"/>
    <property type="match status" value="2"/>
</dbReference>
<evidence type="ECO:0000313" key="12">
    <source>
        <dbReference type="Proteomes" id="UP000231637"/>
    </source>
</evidence>
<accession>A0A2K8L9F2</accession>
<dbReference type="KEGG" id="mfn:Ga0123462_0694"/>
<evidence type="ECO:0000256" key="9">
    <source>
        <dbReference type="PIRNR" id="PIRNR003128"/>
    </source>
</evidence>
<dbReference type="CDD" id="cd03241">
    <property type="entry name" value="ABC_RecN"/>
    <property type="match status" value="2"/>
</dbReference>
<dbReference type="PANTHER" id="PTHR11059">
    <property type="entry name" value="DNA REPAIR PROTEIN RECN"/>
    <property type="match status" value="1"/>
</dbReference>
<dbReference type="GO" id="GO:0043590">
    <property type="term" value="C:bacterial nucleoid"/>
    <property type="evidence" value="ECO:0007669"/>
    <property type="project" value="TreeGrafter"/>
</dbReference>
<comment type="function">
    <text evidence="1 9">May be involved in recombinational repair of damaged DNA.</text>
</comment>
<dbReference type="NCBIfam" id="TIGR00634">
    <property type="entry name" value="recN"/>
    <property type="match status" value="1"/>
</dbReference>
<evidence type="ECO:0000256" key="8">
    <source>
        <dbReference type="ARBA" id="ARBA00033408"/>
    </source>
</evidence>
<dbReference type="SUPFAM" id="SSF52540">
    <property type="entry name" value="P-loop containing nucleoside triphosphate hydrolases"/>
    <property type="match status" value="2"/>
</dbReference>
<dbReference type="EMBL" id="CP018800">
    <property type="protein sequence ID" value="ATX81564.1"/>
    <property type="molecule type" value="Genomic_DNA"/>
</dbReference>
<dbReference type="GO" id="GO:0006281">
    <property type="term" value="P:DNA repair"/>
    <property type="evidence" value="ECO:0007669"/>
    <property type="project" value="UniProtKB-KW"/>
</dbReference>
<keyword evidence="4" id="KW-0547">Nucleotide-binding</keyword>
<protein>
    <recommendedName>
        <fullName evidence="3 9">DNA repair protein RecN</fullName>
    </recommendedName>
    <alternativeName>
        <fullName evidence="8 9">Recombination protein N</fullName>
    </alternativeName>
</protein>
<proteinExistence type="inferred from homology"/>
<dbReference type="InterPro" id="IPR003395">
    <property type="entry name" value="RecF/RecN/SMC_N"/>
</dbReference>
<dbReference type="InterPro" id="IPR004604">
    <property type="entry name" value="DNA_recomb/repair_RecN"/>
</dbReference>
<dbReference type="GO" id="GO:0006310">
    <property type="term" value="P:DNA recombination"/>
    <property type="evidence" value="ECO:0007669"/>
    <property type="project" value="InterPro"/>
</dbReference>
<dbReference type="OrthoDB" id="9806954at2"/>
<evidence type="ECO:0000256" key="3">
    <source>
        <dbReference type="ARBA" id="ARBA00021315"/>
    </source>
</evidence>
<evidence type="ECO:0000256" key="2">
    <source>
        <dbReference type="ARBA" id="ARBA00009441"/>
    </source>
</evidence>
<dbReference type="Pfam" id="PF02463">
    <property type="entry name" value="SMC_N"/>
    <property type="match status" value="1"/>
</dbReference>
<evidence type="ECO:0000256" key="7">
    <source>
        <dbReference type="ARBA" id="ARBA00023204"/>
    </source>
</evidence>
<evidence type="ECO:0000256" key="1">
    <source>
        <dbReference type="ARBA" id="ARBA00003618"/>
    </source>
</evidence>
<dbReference type="PANTHER" id="PTHR11059:SF0">
    <property type="entry name" value="DNA REPAIR PROTEIN RECN"/>
    <property type="match status" value="1"/>
</dbReference>
<comment type="similarity">
    <text evidence="2 9">Belongs to the RecN family.</text>
</comment>